<dbReference type="PANTHER" id="PTHR11064:SF196">
    <property type="entry name" value="NUCLEAR TRANSCRIPTION FACTOR Y SUBUNIT B-6"/>
    <property type="match status" value="1"/>
</dbReference>
<dbReference type="Pfam" id="PF00808">
    <property type="entry name" value="CBFD_NFYB_HMF"/>
    <property type="match status" value="1"/>
</dbReference>
<evidence type="ECO:0000313" key="5">
    <source>
        <dbReference type="EMBL" id="CAI9100142.1"/>
    </source>
</evidence>
<protein>
    <submittedName>
        <fullName evidence="5">OLC1v1037082C1</fullName>
    </submittedName>
</protein>
<accession>A0AAV1D029</accession>
<dbReference type="GO" id="GO:0016602">
    <property type="term" value="C:CCAAT-binding factor complex"/>
    <property type="evidence" value="ECO:0007669"/>
    <property type="project" value="InterPro"/>
</dbReference>
<dbReference type="PANTHER" id="PTHR11064">
    <property type="entry name" value="CCAAT-BINDING TRANSCRIPTION FACTOR-RELATED"/>
    <property type="match status" value="1"/>
</dbReference>
<keyword evidence="3" id="KW-0804">Transcription</keyword>
<dbReference type="GO" id="GO:0000978">
    <property type="term" value="F:RNA polymerase II cis-regulatory region sequence-specific DNA binding"/>
    <property type="evidence" value="ECO:0007669"/>
    <property type="project" value="TreeGrafter"/>
</dbReference>
<evidence type="ECO:0000256" key="3">
    <source>
        <dbReference type="ARBA" id="ARBA00023163"/>
    </source>
</evidence>
<gene>
    <name evidence="5" type="ORF">OLC1_LOCUS10044</name>
</gene>
<evidence type="ECO:0000256" key="2">
    <source>
        <dbReference type="ARBA" id="ARBA00023015"/>
    </source>
</evidence>
<dbReference type="SUPFAM" id="SSF47113">
    <property type="entry name" value="Histone-fold"/>
    <property type="match status" value="1"/>
</dbReference>
<evidence type="ECO:0000259" key="4">
    <source>
        <dbReference type="Pfam" id="PF00808"/>
    </source>
</evidence>
<dbReference type="GO" id="GO:0001228">
    <property type="term" value="F:DNA-binding transcription activator activity, RNA polymerase II-specific"/>
    <property type="evidence" value="ECO:0007669"/>
    <property type="project" value="InterPro"/>
</dbReference>
<name>A0AAV1D029_OLDCO</name>
<dbReference type="Proteomes" id="UP001161247">
    <property type="component" value="Chromosome 3"/>
</dbReference>
<dbReference type="EMBL" id="OX459120">
    <property type="protein sequence ID" value="CAI9100142.1"/>
    <property type="molecule type" value="Genomic_DNA"/>
</dbReference>
<dbReference type="AlphaFoldDB" id="A0AAV1D029"/>
<dbReference type="InterPro" id="IPR027113">
    <property type="entry name" value="Transc_fact_NFYB/HAP3"/>
</dbReference>
<comment type="similarity">
    <text evidence="1">Belongs to the NFYB/HAP3 subunit family.</text>
</comment>
<dbReference type="InterPro" id="IPR009072">
    <property type="entry name" value="Histone-fold"/>
</dbReference>
<organism evidence="5 6">
    <name type="scientific">Oldenlandia corymbosa var. corymbosa</name>
    <dbReference type="NCBI Taxonomy" id="529605"/>
    <lineage>
        <taxon>Eukaryota</taxon>
        <taxon>Viridiplantae</taxon>
        <taxon>Streptophyta</taxon>
        <taxon>Embryophyta</taxon>
        <taxon>Tracheophyta</taxon>
        <taxon>Spermatophyta</taxon>
        <taxon>Magnoliopsida</taxon>
        <taxon>eudicotyledons</taxon>
        <taxon>Gunneridae</taxon>
        <taxon>Pentapetalae</taxon>
        <taxon>asterids</taxon>
        <taxon>lamiids</taxon>
        <taxon>Gentianales</taxon>
        <taxon>Rubiaceae</taxon>
        <taxon>Rubioideae</taxon>
        <taxon>Spermacoceae</taxon>
        <taxon>Hedyotis-Oldenlandia complex</taxon>
        <taxon>Oldenlandia</taxon>
    </lineage>
</organism>
<reference evidence="5" key="1">
    <citation type="submission" date="2023-03" db="EMBL/GenBank/DDBJ databases">
        <authorList>
            <person name="Julca I."/>
        </authorList>
    </citation>
    <scope>NUCLEOTIDE SEQUENCE</scope>
</reference>
<dbReference type="Gene3D" id="1.10.20.10">
    <property type="entry name" value="Histone, subunit A"/>
    <property type="match status" value="1"/>
</dbReference>
<sequence length="155" mass="16245">MLSASVMKIMKKVLPPEAKISEEAKDSVQMCVTEFISFISGEANDKCKKEHRKINSPEDGSSLVARNPVVQFQPSASSAASWPLGPHVAPPVVSAFAAPLGYPGQMGQYYYPPPAGFFGAAPSAGFPAAAGIYDHLPMFNDNPSTAGGYPSGEPG</sequence>
<proteinExistence type="inferred from homology"/>
<keyword evidence="6" id="KW-1185">Reference proteome</keyword>
<dbReference type="GO" id="GO:0046982">
    <property type="term" value="F:protein heterodimerization activity"/>
    <property type="evidence" value="ECO:0007669"/>
    <property type="project" value="InterPro"/>
</dbReference>
<evidence type="ECO:0000256" key="1">
    <source>
        <dbReference type="ARBA" id="ARBA00009053"/>
    </source>
</evidence>
<evidence type="ECO:0000313" key="6">
    <source>
        <dbReference type="Proteomes" id="UP001161247"/>
    </source>
</evidence>
<dbReference type="InterPro" id="IPR003958">
    <property type="entry name" value="CBFA_NFYB_domain"/>
</dbReference>
<feature type="domain" description="Transcription factor CBF/NF-Y/archaeal histone" evidence="4">
    <location>
        <begin position="4"/>
        <end position="59"/>
    </location>
</feature>
<keyword evidence="2" id="KW-0805">Transcription regulation</keyword>